<name>A0A9P1G9F2_9DINO</name>
<organism evidence="2">
    <name type="scientific">Cladocopium goreaui</name>
    <dbReference type="NCBI Taxonomy" id="2562237"/>
    <lineage>
        <taxon>Eukaryota</taxon>
        <taxon>Sar</taxon>
        <taxon>Alveolata</taxon>
        <taxon>Dinophyceae</taxon>
        <taxon>Suessiales</taxon>
        <taxon>Symbiodiniaceae</taxon>
        <taxon>Cladocopium</taxon>
    </lineage>
</organism>
<evidence type="ECO:0000313" key="4">
    <source>
        <dbReference type="Proteomes" id="UP001152797"/>
    </source>
</evidence>
<reference evidence="3" key="2">
    <citation type="submission" date="2024-04" db="EMBL/GenBank/DDBJ databases">
        <authorList>
            <person name="Chen Y."/>
            <person name="Shah S."/>
            <person name="Dougan E. K."/>
            <person name="Thang M."/>
            <person name="Chan C."/>
        </authorList>
    </citation>
    <scope>NUCLEOTIDE SEQUENCE [LARGE SCALE GENOMIC DNA]</scope>
</reference>
<feature type="compositionally biased region" description="Low complexity" evidence="1">
    <location>
        <begin position="225"/>
        <end position="237"/>
    </location>
</feature>
<feature type="compositionally biased region" description="Basic and acidic residues" evidence="1">
    <location>
        <begin position="168"/>
        <end position="193"/>
    </location>
</feature>
<dbReference type="Proteomes" id="UP001152797">
    <property type="component" value="Unassembled WGS sequence"/>
</dbReference>
<feature type="compositionally biased region" description="Basic and acidic residues" evidence="1">
    <location>
        <begin position="432"/>
        <end position="448"/>
    </location>
</feature>
<evidence type="ECO:0000313" key="3">
    <source>
        <dbReference type="EMBL" id="CAL1158409.1"/>
    </source>
</evidence>
<dbReference type="EMBL" id="CAMXCT010003557">
    <property type="protein sequence ID" value="CAI4005034.1"/>
    <property type="molecule type" value="Genomic_DNA"/>
</dbReference>
<feature type="compositionally biased region" description="Basic and acidic residues" evidence="1">
    <location>
        <begin position="330"/>
        <end position="351"/>
    </location>
</feature>
<feature type="compositionally biased region" description="Low complexity" evidence="1">
    <location>
        <begin position="133"/>
        <end position="142"/>
    </location>
</feature>
<proteinExistence type="predicted"/>
<accession>A0A9P1G9F2</accession>
<keyword evidence="4" id="KW-1185">Reference proteome</keyword>
<feature type="region of interest" description="Disordered" evidence="1">
    <location>
        <begin position="302"/>
        <end position="523"/>
    </location>
</feature>
<dbReference type="EMBL" id="CAMXCT030003557">
    <property type="protein sequence ID" value="CAL4792346.1"/>
    <property type="molecule type" value="Genomic_DNA"/>
</dbReference>
<comment type="caution">
    <text evidence="2">The sequence shown here is derived from an EMBL/GenBank/DDBJ whole genome shotgun (WGS) entry which is preliminary data.</text>
</comment>
<dbReference type="AlphaFoldDB" id="A0A9P1G9F2"/>
<reference evidence="2" key="1">
    <citation type="submission" date="2022-10" db="EMBL/GenBank/DDBJ databases">
        <authorList>
            <person name="Chen Y."/>
            <person name="Dougan E. K."/>
            <person name="Chan C."/>
            <person name="Rhodes N."/>
            <person name="Thang M."/>
        </authorList>
    </citation>
    <scope>NUCLEOTIDE SEQUENCE</scope>
</reference>
<feature type="compositionally biased region" description="Acidic residues" evidence="1">
    <location>
        <begin position="402"/>
        <end position="417"/>
    </location>
</feature>
<evidence type="ECO:0000256" key="1">
    <source>
        <dbReference type="SAM" id="MobiDB-lite"/>
    </source>
</evidence>
<feature type="compositionally biased region" description="Acidic residues" evidence="1">
    <location>
        <begin position="453"/>
        <end position="465"/>
    </location>
</feature>
<protein>
    <submittedName>
        <fullName evidence="2">Uncharacterized protein</fullName>
    </submittedName>
</protein>
<sequence>MLPAPVPADQMPEIVRSIDRPLPSVRSRVQQLEEATAATTRDAQDRRPLRPPPGGLGRSSFGQVKVPTPRHGPHMQEVVAPPPPKAPSRKASPAPRPQEIQAHFVDYQDSHEAPSRRMSPAGSSEPLVPQSPPWQAAAPSSQDTNQAPQLPHLLCRPGRMALTELASEEAKPDSPERCRKQESHSGSEADSCRRGRRSAVVCGSDRKVSPGRSDSSVDMAALEAPGSPQGGSSSRGSLQDRINQQLDKELSSHSPSEAGDAEALEAAPQTQVDDLPFALGQKAEDIPSDAAVADFLLQMHEQTGKGQTSRSSSEANDLSAYAAQAEQGLEDGKPEEVHEEIEKEASRRSSEAEEPEQQEAETEEQADDIPLDSAQADQAVEEIKPEEVHEQMERETSRSSSEAEEPEQQEAETEEQADDLRLQSAQADQAVEEIKPEEVHEQIERETSRSSSEAEEPEQQEAETEEQAKADLPLDSAAEQSSEEIKREEAVAEMRESASGSEADEPEQQEREVEKQAQDVPLDTVPAPALEASKAEDPTPAAPVPPASSFSSFKLNACAVAFVPGAMTWTGLNAEAPAEIQQPKDAKQITEETWENYICDQKQKENLAAQATSHTEVWQQLMKKQLTLFPLHLRLNLFLQMLSLNKLWKKDSLKRPNLFLQMLSPNKLWKKESLKRRLHVDEKMDENSIRGISEAGPQVRKIGVLKILESGTLITMVR</sequence>
<dbReference type="EMBL" id="CAMXCT020003557">
    <property type="protein sequence ID" value="CAL1158409.1"/>
    <property type="molecule type" value="Genomic_DNA"/>
</dbReference>
<feature type="region of interest" description="Disordered" evidence="1">
    <location>
        <begin position="1"/>
        <end position="281"/>
    </location>
</feature>
<feature type="compositionally biased region" description="Basic and acidic residues" evidence="1">
    <location>
        <begin position="483"/>
        <end position="496"/>
    </location>
</feature>
<feature type="compositionally biased region" description="Basic and acidic residues" evidence="1">
    <location>
        <begin position="508"/>
        <end position="517"/>
    </location>
</feature>
<evidence type="ECO:0000313" key="2">
    <source>
        <dbReference type="EMBL" id="CAI4005034.1"/>
    </source>
</evidence>
<feature type="compositionally biased region" description="Basic and acidic residues" evidence="1">
    <location>
        <begin position="381"/>
        <end position="397"/>
    </location>
</feature>
<feature type="compositionally biased region" description="Basic and acidic residues" evidence="1">
    <location>
        <begin position="106"/>
        <end position="115"/>
    </location>
</feature>
<feature type="compositionally biased region" description="Polar residues" evidence="1">
    <location>
        <begin position="302"/>
        <end position="316"/>
    </location>
</feature>
<feature type="compositionally biased region" description="Acidic residues" evidence="1">
    <location>
        <begin position="352"/>
        <end position="370"/>
    </location>
</feature>
<gene>
    <name evidence="2" type="ORF">C1SCF055_LOCUS30790</name>
</gene>